<dbReference type="EMBL" id="CM047743">
    <property type="protein sequence ID" value="KAJ0030464.1"/>
    <property type="molecule type" value="Genomic_DNA"/>
</dbReference>
<gene>
    <name evidence="1" type="ORF">Pint_12632</name>
</gene>
<dbReference type="Proteomes" id="UP001163603">
    <property type="component" value="Chromosome 8"/>
</dbReference>
<sequence length="253" mass="26231">MSLRALASCILFVALVSLFSSNFSNAFNITKILSNTSDFGSFNNLLTQTGLAETINSRSSLTILALDNGAVGSLQGKSKDEVQRILMNHVILDYIDQNKLKNLPNKTTTMTTLLQASGVAQQGQGFLNVTVSGNDILFGSEVKDSPLAARFVKSVYAEPYNISVLQISQSIVAPGISAPAPYTTLPPPPPSKKTPAPSPMTRKAPPPAPTKGEEDSGNTAAAPGPADSGAPCALGSGAAVAVLMGLVLNFVGL</sequence>
<evidence type="ECO:0000313" key="1">
    <source>
        <dbReference type="EMBL" id="KAJ0030464.1"/>
    </source>
</evidence>
<protein>
    <submittedName>
        <fullName evidence="1">Uncharacterized protein</fullName>
    </submittedName>
</protein>
<reference evidence="2" key="1">
    <citation type="journal article" date="2023" name="G3 (Bethesda)">
        <title>Genome assembly and association tests identify interacting loci associated with vigor, precocity, and sex in interspecific pistachio rootstocks.</title>
        <authorList>
            <person name="Palmer W."/>
            <person name="Jacygrad E."/>
            <person name="Sagayaradj S."/>
            <person name="Cavanaugh K."/>
            <person name="Han R."/>
            <person name="Bertier L."/>
            <person name="Beede B."/>
            <person name="Kafkas S."/>
            <person name="Golino D."/>
            <person name="Preece J."/>
            <person name="Michelmore R."/>
        </authorList>
    </citation>
    <scope>NUCLEOTIDE SEQUENCE [LARGE SCALE GENOMIC DNA]</scope>
</reference>
<keyword evidence="2" id="KW-1185">Reference proteome</keyword>
<organism evidence="1 2">
    <name type="scientific">Pistacia integerrima</name>
    <dbReference type="NCBI Taxonomy" id="434235"/>
    <lineage>
        <taxon>Eukaryota</taxon>
        <taxon>Viridiplantae</taxon>
        <taxon>Streptophyta</taxon>
        <taxon>Embryophyta</taxon>
        <taxon>Tracheophyta</taxon>
        <taxon>Spermatophyta</taxon>
        <taxon>Magnoliopsida</taxon>
        <taxon>eudicotyledons</taxon>
        <taxon>Gunneridae</taxon>
        <taxon>Pentapetalae</taxon>
        <taxon>rosids</taxon>
        <taxon>malvids</taxon>
        <taxon>Sapindales</taxon>
        <taxon>Anacardiaceae</taxon>
        <taxon>Pistacia</taxon>
    </lineage>
</organism>
<evidence type="ECO:0000313" key="2">
    <source>
        <dbReference type="Proteomes" id="UP001163603"/>
    </source>
</evidence>
<name>A0ACC0Y5T8_9ROSI</name>
<proteinExistence type="predicted"/>
<comment type="caution">
    <text evidence="1">The sequence shown here is derived from an EMBL/GenBank/DDBJ whole genome shotgun (WGS) entry which is preliminary data.</text>
</comment>
<accession>A0ACC0Y5T8</accession>